<dbReference type="Pfam" id="PF10636">
    <property type="entry name" value="hemP"/>
    <property type="match status" value="1"/>
</dbReference>
<evidence type="ECO:0008006" key="4">
    <source>
        <dbReference type="Google" id="ProtNLM"/>
    </source>
</evidence>
<protein>
    <recommendedName>
        <fullName evidence="4">Hemin uptake protein HemP</fullName>
    </recommendedName>
</protein>
<evidence type="ECO:0000313" key="2">
    <source>
        <dbReference type="EMBL" id="PCF93631.1"/>
    </source>
</evidence>
<dbReference type="AlphaFoldDB" id="A0A2A4HHQ0"/>
<dbReference type="EMBL" id="NWUX01000034">
    <property type="protein sequence ID" value="PCF93631.1"/>
    <property type="molecule type" value="Genomic_DNA"/>
</dbReference>
<dbReference type="InterPro" id="IPR019600">
    <property type="entry name" value="Hemin_uptake_protein_HemP"/>
</dbReference>
<gene>
    <name evidence="2" type="ORF">CPA45_21405</name>
</gene>
<evidence type="ECO:0000256" key="1">
    <source>
        <dbReference type="SAM" id="MobiDB-lite"/>
    </source>
</evidence>
<dbReference type="Gene3D" id="2.10.70.10">
    <property type="entry name" value="Complement Module, domain 1"/>
    <property type="match status" value="1"/>
</dbReference>
<proteinExistence type="predicted"/>
<keyword evidence="3" id="KW-1185">Reference proteome</keyword>
<comment type="caution">
    <text evidence="2">The sequence shown here is derived from an EMBL/GenBank/DDBJ whole genome shotgun (WGS) entry which is preliminary data.</text>
</comment>
<accession>A0A2A4HHQ0</accession>
<evidence type="ECO:0000313" key="3">
    <source>
        <dbReference type="Proteomes" id="UP000218677"/>
    </source>
</evidence>
<sequence length="55" mass="6259">MQPRKKHVPSEGTPSAPREVTSQALLDQDGQLVIHHEQRRYVLRRTKSGKLILTA</sequence>
<organism evidence="2 3">
    <name type="scientific">Vreelandella nigrificans</name>
    <dbReference type="NCBI Taxonomy" id="2042704"/>
    <lineage>
        <taxon>Bacteria</taxon>
        <taxon>Pseudomonadati</taxon>
        <taxon>Pseudomonadota</taxon>
        <taxon>Gammaproteobacteria</taxon>
        <taxon>Oceanospirillales</taxon>
        <taxon>Halomonadaceae</taxon>
        <taxon>Vreelandella</taxon>
    </lineage>
</organism>
<dbReference type="RefSeq" id="WP_096655154.1">
    <property type="nucleotide sequence ID" value="NZ_NWUX01000034.1"/>
</dbReference>
<dbReference type="OrthoDB" id="6121157at2"/>
<dbReference type="Proteomes" id="UP000218677">
    <property type="component" value="Unassembled WGS sequence"/>
</dbReference>
<feature type="region of interest" description="Disordered" evidence="1">
    <location>
        <begin position="1"/>
        <end position="20"/>
    </location>
</feature>
<reference evidence="3" key="1">
    <citation type="submission" date="2017-09" db="EMBL/GenBank/DDBJ databases">
        <authorList>
            <person name="Cho G.-S."/>
            <person name="Oguntoyinbo F.A."/>
            <person name="Cnockaert M."/>
            <person name="Kabisch J."/>
            <person name="Neve H."/>
            <person name="Bockelmann W."/>
            <person name="Wenning M."/>
            <person name="Franz C.M."/>
            <person name="Vandamme P."/>
        </authorList>
    </citation>
    <scope>NUCLEOTIDE SEQUENCE [LARGE SCALE GENOMIC DNA]</scope>
    <source>
        <strain evidence="3">MBT G8648</strain>
    </source>
</reference>
<name>A0A2A4HHQ0_9GAMM</name>